<feature type="transmembrane region" description="Helical" evidence="6">
    <location>
        <begin position="478"/>
        <end position="497"/>
    </location>
</feature>
<dbReference type="GO" id="GO:0030420">
    <property type="term" value="P:establishment of competence for transformation"/>
    <property type="evidence" value="ECO:0007669"/>
    <property type="project" value="InterPro"/>
</dbReference>
<evidence type="ECO:0000259" key="7">
    <source>
        <dbReference type="SMART" id="SM00849"/>
    </source>
</evidence>
<dbReference type="InterPro" id="IPR025405">
    <property type="entry name" value="DUF4131"/>
</dbReference>
<feature type="transmembrane region" description="Helical" evidence="6">
    <location>
        <begin position="411"/>
        <end position="430"/>
    </location>
</feature>
<keyword evidence="3 6" id="KW-0812">Transmembrane</keyword>
<feature type="transmembrane region" description="Helical" evidence="6">
    <location>
        <begin position="45"/>
        <end position="62"/>
    </location>
</feature>
<dbReference type="NCBIfam" id="TIGR00361">
    <property type="entry name" value="ComEC_Rec2"/>
    <property type="match status" value="1"/>
</dbReference>
<dbReference type="Pfam" id="PF00753">
    <property type="entry name" value="Lactamase_B"/>
    <property type="match status" value="1"/>
</dbReference>
<dbReference type="Pfam" id="PF13567">
    <property type="entry name" value="DUF4131"/>
    <property type="match status" value="1"/>
</dbReference>
<dbReference type="Gene3D" id="3.60.15.10">
    <property type="entry name" value="Ribonuclease Z/Hydroxyacylglutathione hydrolase-like"/>
    <property type="match status" value="1"/>
</dbReference>
<evidence type="ECO:0000256" key="1">
    <source>
        <dbReference type="ARBA" id="ARBA00004651"/>
    </source>
</evidence>
<dbReference type="NCBIfam" id="TIGR00360">
    <property type="entry name" value="ComEC_N-term"/>
    <property type="match status" value="1"/>
</dbReference>
<dbReference type="SMART" id="SM00849">
    <property type="entry name" value="Lactamase_B"/>
    <property type="match status" value="1"/>
</dbReference>
<dbReference type="InterPro" id="IPR035681">
    <property type="entry name" value="ComA-like_MBL"/>
</dbReference>
<dbReference type="Proteomes" id="UP000476934">
    <property type="component" value="Unassembled WGS sequence"/>
</dbReference>
<evidence type="ECO:0000256" key="5">
    <source>
        <dbReference type="ARBA" id="ARBA00023136"/>
    </source>
</evidence>
<feature type="transmembrane region" description="Helical" evidence="6">
    <location>
        <begin position="360"/>
        <end position="377"/>
    </location>
</feature>
<accession>A0A6M0P5I6</accession>
<feature type="transmembrane region" description="Helical" evidence="6">
    <location>
        <begin position="265"/>
        <end position="295"/>
    </location>
</feature>
<dbReference type="CDD" id="cd07731">
    <property type="entry name" value="ComA-like_MBL-fold"/>
    <property type="match status" value="1"/>
</dbReference>
<feature type="transmembrane region" description="Helical" evidence="6">
    <location>
        <begin position="6"/>
        <end position="33"/>
    </location>
</feature>
<feature type="transmembrane region" description="Helical" evidence="6">
    <location>
        <begin position="315"/>
        <end position="340"/>
    </location>
</feature>
<protein>
    <submittedName>
        <fullName evidence="8">DNA internalization-related competence protein ComEC/Rec2</fullName>
    </submittedName>
</protein>
<evidence type="ECO:0000313" key="9">
    <source>
        <dbReference type="Proteomes" id="UP000476934"/>
    </source>
</evidence>
<dbReference type="InterPro" id="IPR004477">
    <property type="entry name" value="ComEC_N"/>
</dbReference>
<dbReference type="PANTHER" id="PTHR30619:SF1">
    <property type="entry name" value="RECOMBINATION PROTEIN 2"/>
    <property type="match status" value="1"/>
</dbReference>
<feature type="domain" description="Metallo-beta-lactamase" evidence="7">
    <location>
        <begin position="507"/>
        <end position="716"/>
    </location>
</feature>
<evidence type="ECO:0000256" key="6">
    <source>
        <dbReference type="SAM" id="Phobius"/>
    </source>
</evidence>
<keyword evidence="5 6" id="KW-0472">Membrane</keyword>
<reference evidence="8 9" key="2">
    <citation type="submission" date="2020-03" db="EMBL/GenBank/DDBJ databases">
        <title>Bacillus aquiflavi sp. nov., isolated from yellow water of strong flavor Chinese baijiu in Yibin region of China.</title>
        <authorList>
            <person name="Xie J."/>
        </authorList>
    </citation>
    <scope>NUCLEOTIDE SEQUENCE [LARGE SCALE GENOMIC DNA]</scope>
    <source>
        <strain evidence="8 9">Gsoil 114</strain>
    </source>
</reference>
<keyword evidence="9" id="KW-1185">Reference proteome</keyword>
<evidence type="ECO:0000256" key="4">
    <source>
        <dbReference type="ARBA" id="ARBA00022989"/>
    </source>
</evidence>
<reference evidence="8 9" key="1">
    <citation type="submission" date="2020-02" db="EMBL/GenBank/DDBJ databases">
        <authorList>
            <person name="Feng H."/>
        </authorList>
    </citation>
    <scope>NUCLEOTIDE SEQUENCE [LARGE SCALE GENOMIC DNA]</scope>
    <source>
        <strain evidence="8 9">Gsoil 114</strain>
    </source>
</reference>
<dbReference type="PANTHER" id="PTHR30619">
    <property type="entry name" value="DNA INTERNALIZATION/COMPETENCE PROTEIN COMEC/REC2"/>
    <property type="match status" value="1"/>
</dbReference>
<gene>
    <name evidence="8" type="ORF">G4D61_07020</name>
</gene>
<feature type="transmembrane region" description="Helical" evidence="6">
    <location>
        <begin position="383"/>
        <end position="404"/>
    </location>
</feature>
<comment type="subcellular location">
    <subcellularLocation>
        <location evidence="1">Cell membrane</location>
        <topology evidence="1">Multi-pass membrane protein</topology>
    </subcellularLocation>
</comment>
<comment type="caution">
    <text evidence="8">The sequence shown here is derived from an EMBL/GenBank/DDBJ whole genome shotgun (WGS) entry which is preliminary data.</text>
</comment>
<dbReference type="RefSeq" id="WP_163173574.1">
    <property type="nucleotide sequence ID" value="NZ_JAAIWK010000008.1"/>
</dbReference>
<dbReference type="InterPro" id="IPR036866">
    <property type="entry name" value="RibonucZ/Hydroxyglut_hydro"/>
</dbReference>
<name>A0A6M0P5I6_9BACI</name>
<dbReference type="InterPro" id="IPR001279">
    <property type="entry name" value="Metallo-B-lactamas"/>
</dbReference>
<dbReference type="EMBL" id="JAAIWK010000008">
    <property type="protein sequence ID" value="NEY19723.1"/>
    <property type="molecule type" value="Genomic_DNA"/>
</dbReference>
<keyword evidence="2" id="KW-1003">Cell membrane</keyword>
<dbReference type="InterPro" id="IPR004797">
    <property type="entry name" value="Competence_ComEC/Rec2"/>
</dbReference>
<dbReference type="InterPro" id="IPR052159">
    <property type="entry name" value="Competence_DNA_uptake"/>
</dbReference>
<dbReference type="SUPFAM" id="SSF56281">
    <property type="entry name" value="Metallo-hydrolase/oxidoreductase"/>
    <property type="match status" value="1"/>
</dbReference>
<feature type="transmembrane region" description="Helical" evidence="6">
    <location>
        <begin position="450"/>
        <end position="466"/>
    </location>
</feature>
<dbReference type="AlphaFoldDB" id="A0A6M0P5I6"/>
<organism evidence="8 9">
    <name type="scientific">Heyndrickxia ginsengihumi</name>
    <dbReference type="NCBI Taxonomy" id="363870"/>
    <lineage>
        <taxon>Bacteria</taxon>
        <taxon>Bacillati</taxon>
        <taxon>Bacillota</taxon>
        <taxon>Bacilli</taxon>
        <taxon>Bacillales</taxon>
        <taxon>Bacillaceae</taxon>
        <taxon>Heyndrickxia</taxon>
    </lineage>
</organism>
<keyword evidence="4 6" id="KW-1133">Transmembrane helix</keyword>
<dbReference type="GO" id="GO:0005886">
    <property type="term" value="C:plasma membrane"/>
    <property type="evidence" value="ECO:0007669"/>
    <property type="project" value="UniProtKB-SubCell"/>
</dbReference>
<evidence type="ECO:0000313" key="8">
    <source>
        <dbReference type="EMBL" id="NEY19723.1"/>
    </source>
</evidence>
<proteinExistence type="predicted"/>
<sequence length="763" mass="87192">MKGYWLFIALTGLCGALVILPIPFLIVIFFHVIWLRIFLLKSKKILFFAVLSYSLGMIAGLVQEHSVQTKHKQSENHFMITFPDYPKVDGDHIKAFVISNKERFMFQYYAASEDEKLLFADKIVPGTVCYADGKLTLPEVNRNPETFNYRLYLYTQHIHWLLTVNRLHQCVQPSKNDRWKYFLLFVRHHELMKIEKTFPPRTVPYVEALLFGNQDHFNDNTYSLYQRLGIIHLLAISGLHVNMIAGALFLVMIRSSMTREASFKCLMVALPIYAIICGLSPPVVRAVMMTLLLLISTQARLPLTPLDALSISFLLYLLIDAFIIFNIGFQLSYAVCYAIILSSKTIIANDKHLINRMMKITFISQIAAIPIMIYHFYEFSLIAFVSNLFFVPFYSYIILPFSILSYVASYFLFPVFLLCSNMLFHTIVLAEATAKWMDTSWSVLLIGRPPIAILLLISITILFLLISIEKRRSFLKSMLPLVCLLVLLVVANHYSLFGKIIFIDVGQGDSILIKLPWNRGTYLIDTGGELNFKKEQWQQQTNPFEVGKDVLVPFLKSQGIGTIDKLILTHSDEDHIGGAEAIISSLHIKEIDISPQSWEKALMKEIIAEAQMKHIPVFEMMSGDHWQNKAGRFVYVSPFDDHYEGNNDSLVLYANVGGKKWLFTGDLEKEGEETLIRAFHFHVDILKVGHHGSKTSTSEAFLNQLSPSIAVISVGKHNRFGHPNKEVIERLKAHHIVIYRTDEQGAITYKFFKNTGTFTTCLP</sequence>
<dbReference type="Pfam" id="PF03772">
    <property type="entry name" value="Competence"/>
    <property type="match status" value="1"/>
</dbReference>
<evidence type="ECO:0000256" key="2">
    <source>
        <dbReference type="ARBA" id="ARBA00022475"/>
    </source>
</evidence>
<evidence type="ECO:0000256" key="3">
    <source>
        <dbReference type="ARBA" id="ARBA00022692"/>
    </source>
</evidence>
<feature type="transmembrane region" description="Helical" evidence="6">
    <location>
        <begin position="230"/>
        <end position="253"/>
    </location>
</feature>